<dbReference type="EMBL" id="BLIP01000001">
    <property type="protein sequence ID" value="GFE20534.1"/>
    <property type="molecule type" value="Genomic_DNA"/>
</dbReference>
<accession>A0A640TBI2</accession>
<protein>
    <submittedName>
        <fullName evidence="2">Uncharacterized protein</fullName>
    </submittedName>
</protein>
<feature type="region of interest" description="Disordered" evidence="1">
    <location>
        <begin position="79"/>
        <end position="101"/>
    </location>
</feature>
<evidence type="ECO:0000256" key="1">
    <source>
        <dbReference type="SAM" id="MobiDB-lite"/>
    </source>
</evidence>
<feature type="compositionally biased region" description="Low complexity" evidence="1">
    <location>
        <begin position="29"/>
        <end position="39"/>
    </location>
</feature>
<feature type="region of interest" description="Disordered" evidence="1">
    <location>
        <begin position="1"/>
        <end position="50"/>
    </location>
</feature>
<name>A0A640TBI2_STRNI</name>
<proteinExistence type="predicted"/>
<sequence>MAGAPPNPTRNLQVPYKEGGLPHIRGRAPRYGPGPAPSRARGDRGPGGLAVAKDICQKGAAPGGGSVSSARAGAFSPRDLLVRSPRGPVPSMAVPAAREQW</sequence>
<evidence type="ECO:0000313" key="2">
    <source>
        <dbReference type="EMBL" id="GFE20534.1"/>
    </source>
</evidence>
<dbReference type="Proteomes" id="UP000429552">
    <property type="component" value="Unassembled WGS sequence"/>
</dbReference>
<organism evidence="2 3">
    <name type="scientific">Streptomyces nigrescens</name>
    <dbReference type="NCBI Taxonomy" id="1920"/>
    <lineage>
        <taxon>Bacteria</taxon>
        <taxon>Bacillati</taxon>
        <taxon>Actinomycetota</taxon>
        <taxon>Actinomycetes</taxon>
        <taxon>Kitasatosporales</taxon>
        <taxon>Streptomycetaceae</taxon>
        <taxon>Streptomyces</taxon>
    </lineage>
</organism>
<dbReference type="AlphaFoldDB" id="A0A640TBI2"/>
<gene>
    <name evidence="2" type="ORF">Sliba_09870</name>
</gene>
<reference evidence="2 3" key="1">
    <citation type="submission" date="2019-12" db="EMBL/GenBank/DDBJ databases">
        <title>Whole genome shotgun sequence of Streptomyces libani subsp. libani NBRC 13452.</title>
        <authorList>
            <person name="Ichikawa N."/>
            <person name="Kimura A."/>
            <person name="Kitahashi Y."/>
            <person name="Komaki H."/>
            <person name="Tamura T."/>
        </authorList>
    </citation>
    <scope>NUCLEOTIDE SEQUENCE [LARGE SCALE GENOMIC DNA]</scope>
    <source>
        <strain evidence="2 3">NBRC 13452</strain>
    </source>
</reference>
<evidence type="ECO:0000313" key="3">
    <source>
        <dbReference type="Proteomes" id="UP000429552"/>
    </source>
</evidence>
<comment type="caution">
    <text evidence="2">The sequence shown here is derived from an EMBL/GenBank/DDBJ whole genome shotgun (WGS) entry which is preliminary data.</text>
</comment>